<organism evidence="2 3">
    <name type="scientific">Rhodocollybia butyracea</name>
    <dbReference type="NCBI Taxonomy" id="206335"/>
    <lineage>
        <taxon>Eukaryota</taxon>
        <taxon>Fungi</taxon>
        <taxon>Dikarya</taxon>
        <taxon>Basidiomycota</taxon>
        <taxon>Agaricomycotina</taxon>
        <taxon>Agaricomycetes</taxon>
        <taxon>Agaricomycetidae</taxon>
        <taxon>Agaricales</taxon>
        <taxon>Marasmiineae</taxon>
        <taxon>Omphalotaceae</taxon>
        <taxon>Rhodocollybia</taxon>
    </lineage>
</organism>
<reference evidence="2" key="1">
    <citation type="submission" date="2020-11" db="EMBL/GenBank/DDBJ databases">
        <authorList>
            <consortium name="DOE Joint Genome Institute"/>
            <person name="Ahrendt S."/>
            <person name="Riley R."/>
            <person name="Andreopoulos W."/>
            <person name="Labutti K."/>
            <person name="Pangilinan J."/>
            <person name="Ruiz-Duenas F.J."/>
            <person name="Barrasa J.M."/>
            <person name="Sanchez-Garcia M."/>
            <person name="Camarero S."/>
            <person name="Miyauchi S."/>
            <person name="Serrano A."/>
            <person name="Linde D."/>
            <person name="Babiker R."/>
            <person name="Drula E."/>
            <person name="Ayuso-Fernandez I."/>
            <person name="Pacheco R."/>
            <person name="Padilla G."/>
            <person name="Ferreira P."/>
            <person name="Barriuso J."/>
            <person name="Kellner H."/>
            <person name="Castanera R."/>
            <person name="Alfaro M."/>
            <person name="Ramirez L."/>
            <person name="Pisabarro A.G."/>
            <person name="Kuo A."/>
            <person name="Tritt A."/>
            <person name="Lipzen A."/>
            <person name="He G."/>
            <person name="Yan M."/>
            <person name="Ng V."/>
            <person name="Cullen D."/>
            <person name="Martin F."/>
            <person name="Rosso M.-N."/>
            <person name="Henrissat B."/>
            <person name="Hibbett D."/>
            <person name="Martinez A.T."/>
            <person name="Grigoriev I.V."/>
        </authorList>
    </citation>
    <scope>NUCLEOTIDE SEQUENCE</scope>
    <source>
        <strain evidence="2">AH 40177</strain>
    </source>
</reference>
<protein>
    <submittedName>
        <fullName evidence="2">Uncharacterized protein</fullName>
    </submittedName>
</protein>
<keyword evidence="3" id="KW-1185">Reference proteome</keyword>
<dbReference type="AlphaFoldDB" id="A0A9P5TZ05"/>
<evidence type="ECO:0000313" key="3">
    <source>
        <dbReference type="Proteomes" id="UP000772434"/>
    </source>
</evidence>
<name>A0A9P5TZ05_9AGAR</name>
<comment type="caution">
    <text evidence="2">The sequence shown here is derived from an EMBL/GenBank/DDBJ whole genome shotgun (WGS) entry which is preliminary data.</text>
</comment>
<feature type="chain" id="PRO_5040314731" evidence="1">
    <location>
        <begin position="29"/>
        <end position="189"/>
    </location>
</feature>
<dbReference type="EMBL" id="JADNRY010000281">
    <property type="protein sequence ID" value="KAF9059764.1"/>
    <property type="molecule type" value="Genomic_DNA"/>
</dbReference>
<dbReference type="Proteomes" id="UP000772434">
    <property type="component" value="Unassembled WGS sequence"/>
</dbReference>
<accession>A0A9P5TZ05</accession>
<evidence type="ECO:0000256" key="1">
    <source>
        <dbReference type="SAM" id="SignalP"/>
    </source>
</evidence>
<proteinExistence type="predicted"/>
<sequence length="189" mass="21865">MLKRLILTFNLLTLIFELLILIPNGAQASPWALSQQGSAKLLGARTSSQALTGLEAQKRHVLLSYQWRNLTRKQRHPPVRLKGLFTTVRELIFWPGLTSSMKIDDSLMHSSAVEMWEDTDITMFIDPGRDAVPQSHHWHIAVEQATLRPLQHSYGWQHRKLISQDHERYVPLCWLQKEKKVVKMVQGKQ</sequence>
<gene>
    <name evidence="2" type="ORF">BDP27DRAFT_1371178</name>
</gene>
<keyword evidence="1" id="KW-0732">Signal</keyword>
<feature type="signal peptide" evidence="1">
    <location>
        <begin position="1"/>
        <end position="28"/>
    </location>
</feature>
<evidence type="ECO:0000313" key="2">
    <source>
        <dbReference type="EMBL" id="KAF9059764.1"/>
    </source>
</evidence>